<organism evidence="1 2">
    <name type="scientific">Oxalobacter vibrioformis</name>
    <dbReference type="NCBI Taxonomy" id="933080"/>
    <lineage>
        <taxon>Bacteria</taxon>
        <taxon>Pseudomonadati</taxon>
        <taxon>Pseudomonadota</taxon>
        <taxon>Betaproteobacteria</taxon>
        <taxon>Burkholderiales</taxon>
        <taxon>Oxalobacteraceae</taxon>
        <taxon>Oxalobacter</taxon>
    </lineage>
</organism>
<evidence type="ECO:0000313" key="2">
    <source>
        <dbReference type="Proteomes" id="UP001156215"/>
    </source>
</evidence>
<accession>A0A9E9LWM5</accession>
<protein>
    <submittedName>
        <fullName evidence="1">Uncharacterized protein</fullName>
    </submittedName>
</protein>
<dbReference type="Proteomes" id="UP001156215">
    <property type="component" value="Chromosome"/>
</dbReference>
<dbReference type="AlphaFoldDB" id="A0A9E9LWM5"/>
<proteinExistence type="predicted"/>
<sequence length="79" mass="8947">MCQFIEGNKYTGEVFYGGCGCMDTVSITVQKRHDDSITFEEKFGNTTIRVAEASIQSEDSWSEYIGTADDRFFAYADYV</sequence>
<dbReference type="KEGG" id="ovb:NB640_10370"/>
<dbReference type="EMBL" id="CP098242">
    <property type="protein sequence ID" value="WAW09626.1"/>
    <property type="molecule type" value="Genomic_DNA"/>
</dbReference>
<gene>
    <name evidence="1" type="ORF">NB640_10370</name>
</gene>
<name>A0A9E9LWM5_9BURK</name>
<dbReference type="RefSeq" id="WP_269308629.1">
    <property type="nucleotide sequence ID" value="NZ_CP098242.1"/>
</dbReference>
<reference evidence="1" key="1">
    <citation type="journal article" date="2022" name="Front. Microbiol.">
        <title>New perspectives on an old grouping: The genomic and phenotypic variability of Oxalobacter formigenes and the implications for calcium oxalate stone prevention.</title>
        <authorList>
            <person name="Chmiel J.A."/>
            <person name="Carr C."/>
            <person name="Stuivenberg G.A."/>
            <person name="Venema R."/>
            <person name="Chanyi R.M."/>
            <person name="Al K.F."/>
            <person name="Giguere D."/>
            <person name="Say H."/>
            <person name="Akouris P.P."/>
            <person name="Dominguez Romero S.A."/>
            <person name="Kwong A."/>
            <person name="Tai V."/>
            <person name="Koval S.F."/>
            <person name="Razvi H."/>
            <person name="Bjazevic J."/>
            <person name="Burton J.P."/>
        </authorList>
    </citation>
    <scope>NUCLEOTIDE SEQUENCE</scope>
    <source>
        <strain evidence="1">WoOx3</strain>
    </source>
</reference>
<evidence type="ECO:0000313" key="1">
    <source>
        <dbReference type="EMBL" id="WAW09626.1"/>
    </source>
</evidence>
<keyword evidence="2" id="KW-1185">Reference proteome</keyword>